<dbReference type="EMBL" id="JAPDMQ010000002">
    <property type="protein sequence ID" value="KAK0541237.1"/>
    <property type="molecule type" value="Genomic_DNA"/>
</dbReference>
<name>A0AAN6GHM8_9BASI</name>
<accession>A0AAN6GHM8</accession>
<feature type="domain" description="4'-phosphopantetheinyl transferase N-terminal" evidence="4">
    <location>
        <begin position="116"/>
        <end position="189"/>
    </location>
</feature>
<dbReference type="PANTHER" id="PTHR12215">
    <property type="entry name" value="PHOSPHOPANTETHEINE TRANSFERASE"/>
    <property type="match status" value="1"/>
</dbReference>
<dbReference type="InterPro" id="IPR050559">
    <property type="entry name" value="P-Pant_transferase_sf"/>
</dbReference>
<evidence type="ECO:0000256" key="1">
    <source>
        <dbReference type="ARBA" id="ARBA00013172"/>
    </source>
</evidence>
<dbReference type="GO" id="GO:0008897">
    <property type="term" value="F:holo-[acyl-carrier-protein] synthase activity"/>
    <property type="evidence" value="ECO:0007669"/>
    <property type="project" value="UniProtKB-EC"/>
</dbReference>
<dbReference type="PANTHER" id="PTHR12215:SF10">
    <property type="entry name" value="L-AMINOADIPATE-SEMIALDEHYDE DEHYDROGENASE-PHOSPHOPANTETHEINYL TRANSFERASE"/>
    <property type="match status" value="1"/>
</dbReference>
<dbReference type="AlphaFoldDB" id="A0AAN6GHM8"/>
<keyword evidence="2" id="KW-0808">Transferase</keyword>
<dbReference type="Pfam" id="PF22624">
    <property type="entry name" value="AASDHPPT_N"/>
    <property type="match status" value="1"/>
</dbReference>
<feature type="compositionally biased region" description="Polar residues" evidence="3">
    <location>
        <begin position="521"/>
        <end position="544"/>
    </location>
</feature>
<evidence type="ECO:0000313" key="6">
    <source>
        <dbReference type="Proteomes" id="UP001176521"/>
    </source>
</evidence>
<feature type="compositionally biased region" description="Low complexity" evidence="3">
    <location>
        <begin position="36"/>
        <end position="74"/>
    </location>
</feature>
<evidence type="ECO:0000256" key="2">
    <source>
        <dbReference type="ARBA" id="ARBA00022679"/>
    </source>
</evidence>
<feature type="compositionally biased region" description="Low complexity" evidence="3">
    <location>
        <begin position="429"/>
        <end position="448"/>
    </location>
</feature>
<feature type="compositionally biased region" description="Gly residues" evidence="3">
    <location>
        <begin position="318"/>
        <end position="327"/>
    </location>
</feature>
<comment type="caution">
    <text evidence="5">The sequence shown here is derived from an EMBL/GenBank/DDBJ whole genome shotgun (WGS) entry which is preliminary data.</text>
</comment>
<organism evidence="5 6">
    <name type="scientific">Tilletia horrida</name>
    <dbReference type="NCBI Taxonomy" id="155126"/>
    <lineage>
        <taxon>Eukaryota</taxon>
        <taxon>Fungi</taxon>
        <taxon>Dikarya</taxon>
        <taxon>Basidiomycota</taxon>
        <taxon>Ustilaginomycotina</taxon>
        <taxon>Exobasidiomycetes</taxon>
        <taxon>Tilletiales</taxon>
        <taxon>Tilletiaceae</taxon>
        <taxon>Tilletia</taxon>
    </lineage>
</organism>
<dbReference type="GO" id="GO:0019878">
    <property type="term" value="P:lysine biosynthetic process via aminoadipic acid"/>
    <property type="evidence" value="ECO:0007669"/>
    <property type="project" value="TreeGrafter"/>
</dbReference>
<dbReference type="Gene3D" id="3.90.470.20">
    <property type="entry name" value="4'-phosphopantetheinyl transferase domain"/>
    <property type="match status" value="2"/>
</dbReference>
<dbReference type="GO" id="GO:0000287">
    <property type="term" value="F:magnesium ion binding"/>
    <property type="evidence" value="ECO:0007669"/>
    <property type="project" value="InterPro"/>
</dbReference>
<feature type="region of interest" description="Disordered" evidence="3">
    <location>
        <begin position="33"/>
        <end position="91"/>
    </location>
</feature>
<feature type="region of interest" description="Disordered" evidence="3">
    <location>
        <begin position="203"/>
        <end position="265"/>
    </location>
</feature>
<feature type="compositionally biased region" description="Low complexity" evidence="3">
    <location>
        <begin position="490"/>
        <end position="499"/>
    </location>
</feature>
<protein>
    <recommendedName>
        <fullName evidence="1">holo-[acyl-carrier-protein] synthase</fullName>
        <ecNumber evidence="1">2.7.8.7</ecNumber>
    </recommendedName>
</protein>
<evidence type="ECO:0000313" key="5">
    <source>
        <dbReference type="EMBL" id="KAK0541237.1"/>
    </source>
</evidence>
<feature type="region of interest" description="Disordered" evidence="3">
    <location>
        <begin position="478"/>
        <end position="544"/>
    </location>
</feature>
<feature type="region of interest" description="Disordered" evidence="3">
    <location>
        <begin position="316"/>
        <end position="357"/>
    </location>
</feature>
<feature type="compositionally biased region" description="Polar residues" evidence="3">
    <location>
        <begin position="203"/>
        <end position="224"/>
    </location>
</feature>
<gene>
    <name evidence="5" type="ORF">OC842_000070</name>
</gene>
<dbReference type="EC" id="2.7.8.7" evidence="1"/>
<feature type="region of interest" description="Disordered" evidence="3">
    <location>
        <begin position="426"/>
        <end position="448"/>
    </location>
</feature>
<keyword evidence="6" id="KW-1185">Reference proteome</keyword>
<evidence type="ECO:0000259" key="4">
    <source>
        <dbReference type="Pfam" id="PF22624"/>
    </source>
</evidence>
<dbReference type="InterPro" id="IPR037143">
    <property type="entry name" value="4-PPantetheinyl_Trfase_dom_sf"/>
</dbReference>
<dbReference type="Proteomes" id="UP001176521">
    <property type="component" value="Unassembled WGS sequence"/>
</dbReference>
<sequence length="584" mass="62399">MQKDAAPLSSQPRSHTDRLCVWAVDISGWADSLPCSAGTSSSSSPTSAAGSRRSSRSASPRSGSGAGSASSSRRASPDIIDPTRRGRGTPVDKIVEELLGSHGELPVSEDMGRASTKIRRYLREVDRVRSLAGQLLPRVMYMQKYPNHCTWSNMHFDATKEKRPFLAEPTLPEPSDYNLSHDEDWVALAFHDPLHCNHQAQHIPTASHSLSSRLDYSRASPDSETSSDKDSLDSNAYATPRSSPATSIRGHASGPAPSAGQPTNTPALRVGIDVMAVALPHYDPTVAGFVSMMELAMTPGEKEWVFAAAAGQSSSLQPGGGGGGGGSALSNDYFDQPPRSQHASRKHGAPPTPAPEELLPADHEMLMRLYDLWTYKEAFTKNVGRGLGFDFSTIEVGLWRCASVPLPSSAEEAKGEEHRIVRAARQHASRISALPSPSPSSGYASSSPSEPILILAGVPEDRYSFVEIHLPASTSHIHDLQPKQQDGPHSSSSSSSSSSTTQMPTHTRPRSQLVICEGPHPSSSSRGTATASQNDASSASPKDTQGLVQVAPALDAAEAVQMGLLRVWTMEELVQEARRLRCLG</sequence>
<dbReference type="SUPFAM" id="SSF56214">
    <property type="entry name" value="4'-phosphopantetheinyl transferase"/>
    <property type="match status" value="2"/>
</dbReference>
<dbReference type="InterPro" id="IPR055066">
    <property type="entry name" value="AASDHPPT_N"/>
</dbReference>
<proteinExistence type="predicted"/>
<dbReference type="GO" id="GO:0005829">
    <property type="term" value="C:cytosol"/>
    <property type="evidence" value="ECO:0007669"/>
    <property type="project" value="TreeGrafter"/>
</dbReference>
<reference evidence="5" key="1">
    <citation type="journal article" date="2023" name="PhytoFront">
        <title>Draft Genome Resources of Seven Strains of Tilletia horrida, Causal Agent of Kernel Smut of Rice.</title>
        <authorList>
            <person name="Khanal S."/>
            <person name="Antony Babu S."/>
            <person name="Zhou X.G."/>
        </authorList>
    </citation>
    <scope>NUCLEOTIDE SEQUENCE</scope>
    <source>
        <strain evidence="5">TX3</strain>
    </source>
</reference>
<feature type="compositionally biased region" description="Polar residues" evidence="3">
    <location>
        <begin position="233"/>
        <end position="246"/>
    </location>
</feature>
<evidence type="ECO:0000256" key="3">
    <source>
        <dbReference type="SAM" id="MobiDB-lite"/>
    </source>
</evidence>